<accession>A0ABQ2ELT7</accession>
<protein>
    <submittedName>
        <fullName evidence="1">Uncharacterized protein</fullName>
    </submittedName>
</protein>
<dbReference type="EMBL" id="BMPP01000001">
    <property type="protein sequence ID" value="GGK12489.1"/>
    <property type="molecule type" value="Genomic_DNA"/>
</dbReference>
<name>A0ABQ2ELT7_9DEIO</name>
<keyword evidence="2" id="KW-1185">Reference proteome</keyword>
<evidence type="ECO:0000313" key="2">
    <source>
        <dbReference type="Proteomes" id="UP000647587"/>
    </source>
</evidence>
<sequence>MLYEQQGRLPAIRDAGMVLLLQVPGCAVGHDPQIQNVEIRSRHVGDCTPPGAHFTVLLERFEA</sequence>
<dbReference type="Proteomes" id="UP000647587">
    <property type="component" value="Unassembled WGS sequence"/>
</dbReference>
<comment type="caution">
    <text evidence="1">The sequence shown here is derived from an EMBL/GenBank/DDBJ whole genome shotgun (WGS) entry which is preliminary data.</text>
</comment>
<organism evidence="1 2">
    <name type="scientific">Deinococcus malanensis</name>
    <dbReference type="NCBI Taxonomy" id="1706855"/>
    <lineage>
        <taxon>Bacteria</taxon>
        <taxon>Thermotogati</taxon>
        <taxon>Deinococcota</taxon>
        <taxon>Deinococci</taxon>
        <taxon>Deinococcales</taxon>
        <taxon>Deinococcaceae</taxon>
        <taxon>Deinococcus</taxon>
    </lineage>
</organism>
<evidence type="ECO:0000313" key="1">
    <source>
        <dbReference type="EMBL" id="GGK12489.1"/>
    </source>
</evidence>
<reference evidence="2" key="1">
    <citation type="journal article" date="2019" name="Int. J. Syst. Evol. Microbiol.">
        <title>The Global Catalogue of Microorganisms (GCM) 10K type strain sequencing project: providing services to taxonomists for standard genome sequencing and annotation.</title>
        <authorList>
            <consortium name="The Broad Institute Genomics Platform"/>
            <consortium name="The Broad Institute Genome Sequencing Center for Infectious Disease"/>
            <person name="Wu L."/>
            <person name="Ma J."/>
        </authorList>
    </citation>
    <scope>NUCLEOTIDE SEQUENCE [LARGE SCALE GENOMIC DNA]</scope>
    <source>
        <strain evidence="2">JCM 30331</strain>
    </source>
</reference>
<gene>
    <name evidence="1" type="ORF">GCM10008955_02190</name>
</gene>
<proteinExistence type="predicted"/>